<protein>
    <submittedName>
        <fullName evidence="4">Tape measure protein</fullName>
    </submittedName>
</protein>
<feature type="transmembrane region" description="Helical" evidence="3">
    <location>
        <begin position="96"/>
        <end position="116"/>
    </location>
</feature>
<evidence type="ECO:0000256" key="3">
    <source>
        <dbReference type="SAM" id="Phobius"/>
    </source>
</evidence>
<gene>
    <name evidence="4" type="primary">24</name>
    <name evidence="4" type="ORF">SEA_QTRLIFECRISIS_24</name>
</gene>
<feature type="transmembrane region" description="Helical" evidence="3">
    <location>
        <begin position="123"/>
        <end position="141"/>
    </location>
</feature>
<proteinExistence type="predicted"/>
<organism evidence="4">
    <name type="scientific">Mycobacterium phage QTRlifeCrisis</name>
    <dbReference type="NCBI Taxonomy" id="3136627"/>
    <lineage>
        <taxon>Viruses</taxon>
    </lineage>
</organism>
<evidence type="ECO:0000256" key="2">
    <source>
        <dbReference type="SAM" id="MobiDB-lite"/>
    </source>
</evidence>
<keyword evidence="3" id="KW-0812">Transmembrane</keyword>
<dbReference type="EMBL" id="PP758914">
    <property type="protein sequence ID" value="XCH44071.1"/>
    <property type="molecule type" value="Genomic_DNA"/>
</dbReference>
<sequence length="886" mass="93237">MAAGKEVGRLSIKVTPDLDGFYRQLKEAVEAAEKMKVKIPVEPDMGNFRAEVAAKTKGMTAKVKVDADVDGSFIDRTINRLSKIEGPSFGSGINPAGYAAIFAGITVLAAPLLGLITTALLSLPGLIALVATPIAALALGLDGLKEAAESIKEPFDKLREAMSAKVKDQFTPIFKQLPQLFPMLERSLPSVTQGLADMAQGAIDAVARNSPKVEATIRRIGDALTQAKPGVDGFVSGFIGLADELSKKFPGITDWFNKAGENFDNWVSKITEDGSLSQAFSGLGDTLKTVLDLVVDLGKQGLEWIKKPENIEDFVSGLKSIADSLRDIAKLSADLKDVFANMLPDFSWEGFKEDLSKPFTSDNAPWRKFFEPSGPELTDAQKALNKTLEGVDAGQQARSGNAIDGINQSLQEIPQNAAAAKVPLDDILAATDAGQQARNGNPVAPPPPAPPVQPPNLEPAKAAVTEYQVFIDDVTAQVRGALSQATSGESLPAPNFEAFKAAWNEIPTFVTTKGNEIEQAGKRSADGVANSFQGLSAQVAPHFEAMRVAAVTAFDGISASAGELPGKIEGALGSLAGIGNSAGLSLMSGLTAGMQAGEGAMLAYVGTIADKIAANKGPLPYDRKVLVPAGEALMEGLGTGLESGLDPVLSDVRSIAGQIFQAFKDTFGTAPQALALNLGGLQNSLTGVQTTMQSTLDTTNDLSTSLTSATSELATGSSLMADDAKRQVKDIQDQMDLLELQKKQLKVQKNEAGSKDEKAAIQDKIDALQAEKDKLAYQKDQLKIQQKQTGELGEQKTLAQFLGEQIASTWEQGTGAVAGFARANLDQAMGDLGIGGGALTNGLNAALDWGTQALGNVMNIQVNSVDDAIAVKNNEVNKQALTYTRR</sequence>
<keyword evidence="3" id="KW-1133">Transmembrane helix</keyword>
<keyword evidence="1" id="KW-0175">Coiled coil</keyword>
<feature type="region of interest" description="Disordered" evidence="2">
    <location>
        <begin position="434"/>
        <end position="457"/>
    </location>
</feature>
<reference evidence="4" key="1">
    <citation type="submission" date="2024-05" db="EMBL/GenBank/DDBJ databases">
        <authorList>
            <person name="Hoffpauir A."/>
            <person name="Koss R."/>
            <person name="Kumar R."/>
            <person name="Plichta A."/>
            <person name="Hutchison K.W."/>
            <person name="Molloy S.D."/>
            <person name="Viland M.D."/>
            <person name="Lewis C.M."/>
            <person name="Garlena R.A."/>
            <person name="Russell D.A."/>
            <person name="Jacobs-Sera D."/>
            <person name="Hatfull G.F."/>
        </authorList>
    </citation>
    <scope>NUCLEOTIDE SEQUENCE</scope>
</reference>
<name>A0AAU8GQ41_9VIRU</name>
<feature type="compositionally biased region" description="Pro residues" evidence="2">
    <location>
        <begin position="443"/>
        <end position="457"/>
    </location>
</feature>
<accession>A0AAU8GQ41</accession>
<evidence type="ECO:0000313" key="4">
    <source>
        <dbReference type="EMBL" id="XCH44071.1"/>
    </source>
</evidence>
<keyword evidence="3" id="KW-0472">Membrane</keyword>
<evidence type="ECO:0000256" key="1">
    <source>
        <dbReference type="SAM" id="Coils"/>
    </source>
</evidence>
<feature type="coiled-coil region" evidence="1">
    <location>
        <begin position="721"/>
        <end position="785"/>
    </location>
</feature>